<dbReference type="EMBL" id="JPWB01000003">
    <property type="protein sequence ID" value="RCK23034.1"/>
    <property type="molecule type" value="Genomic_DNA"/>
</dbReference>
<evidence type="ECO:0000313" key="9">
    <source>
        <dbReference type="EMBL" id="RCK23034.1"/>
    </source>
</evidence>
<keyword evidence="7" id="KW-0285">Flavoprotein</keyword>
<feature type="transmembrane region" description="Helical" evidence="7">
    <location>
        <begin position="177"/>
        <end position="193"/>
    </location>
</feature>
<name>A0A367VCV9_9PROT</name>
<evidence type="ECO:0000256" key="5">
    <source>
        <dbReference type="ARBA" id="ARBA00023004"/>
    </source>
</evidence>
<feature type="domain" description="Ferric oxidoreductase" evidence="8">
    <location>
        <begin position="51"/>
        <end position="163"/>
    </location>
</feature>
<feature type="transmembrane region" description="Helical" evidence="7">
    <location>
        <begin position="12"/>
        <end position="33"/>
    </location>
</feature>
<dbReference type="Pfam" id="PF01794">
    <property type="entry name" value="Ferric_reduct"/>
    <property type="match status" value="1"/>
</dbReference>
<dbReference type="Proteomes" id="UP000253061">
    <property type="component" value="Unassembled WGS sequence"/>
</dbReference>
<keyword evidence="3 7" id="KW-0812">Transmembrane</keyword>
<keyword evidence="2 7" id="KW-0813">Transport</keyword>
<keyword evidence="7" id="KW-0479">Metal-binding</keyword>
<feature type="transmembrane region" description="Helical" evidence="7">
    <location>
        <begin position="83"/>
        <end position="101"/>
    </location>
</feature>
<keyword evidence="6 7" id="KW-0472">Membrane</keyword>
<proteinExistence type="inferred from homology"/>
<comment type="similarity">
    <text evidence="7">Belongs to the MsrQ family.</text>
</comment>
<dbReference type="GO" id="GO:0005886">
    <property type="term" value="C:plasma membrane"/>
    <property type="evidence" value="ECO:0007669"/>
    <property type="project" value="UniProtKB-SubCell"/>
</dbReference>
<feature type="transmembrane region" description="Helical" evidence="7">
    <location>
        <begin position="205"/>
        <end position="227"/>
    </location>
</feature>
<keyword evidence="5 7" id="KW-0408">Iron</keyword>
<comment type="caution">
    <text evidence="7">Lacks conserved residue(s) required for the propagation of feature annotation.</text>
</comment>
<dbReference type="InterPro" id="IPR013130">
    <property type="entry name" value="Fe3_Rdtase_TM_dom"/>
</dbReference>
<dbReference type="RefSeq" id="WP_062955292.1">
    <property type="nucleotide sequence ID" value="NZ_JPWB01000003.1"/>
</dbReference>
<keyword evidence="4 7" id="KW-1133">Transmembrane helix</keyword>
<gene>
    <name evidence="7" type="primary">msrQ</name>
    <name evidence="9" type="ORF">TH6_08305</name>
</gene>
<evidence type="ECO:0000256" key="1">
    <source>
        <dbReference type="ARBA" id="ARBA00004141"/>
    </source>
</evidence>
<evidence type="ECO:0000256" key="6">
    <source>
        <dbReference type="ARBA" id="ARBA00023136"/>
    </source>
</evidence>
<dbReference type="GO" id="GO:0016679">
    <property type="term" value="F:oxidoreductase activity, acting on diphenols and related substances as donors"/>
    <property type="evidence" value="ECO:0007669"/>
    <property type="project" value="TreeGrafter"/>
</dbReference>
<dbReference type="HAMAP" id="MF_01207">
    <property type="entry name" value="MsrQ"/>
    <property type="match status" value="1"/>
</dbReference>
<organism evidence="9 10">
    <name type="scientific">Thalassospira profundimaris</name>
    <dbReference type="NCBI Taxonomy" id="502049"/>
    <lineage>
        <taxon>Bacteria</taxon>
        <taxon>Pseudomonadati</taxon>
        <taxon>Pseudomonadota</taxon>
        <taxon>Alphaproteobacteria</taxon>
        <taxon>Rhodospirillales</taxon>
        <taxon>Thalassospiraceae</taxon>
        <taxon>Thalassospira</taxon>
    </lineage>
</organism>
<comment type="caution">
    <text evidence="9">The sequence shown here is derived from an EMBL/GenBank/DDBJ whole genome shotgun (WGS) entry which is preliminary data.</text>
</comment>
<evidence type="ECO:0000259" key="8">
    <source>
        <dbReference type="Pfam" id="PF01794"/>
    </source>
</evidence>
<reference evidence="9 10" key="1">
    <citation type="submission" date="2014-07" db="EMBL/GenBank/DDBJ databases">
        <title>Draft genome sequence of Thalassospira profundimaris R8-17.</title>
        <authorList>
            <person name="Lai Q."/>
            <person name="Shao Z."/>
        </authorList>
    </citation>
    <scope>NUCLEOTIDE SEQUENCE [LARGE SCALE GENOMIC DNA]</scope>
    <source>
        <strain evidence="9 10">R8-17</strain>
    </source>
</reference>
<dbReference type="GO" id="GO:0009055">
    <property type="term" value="F:electron transfer activity"/>
    <property type="evidence" value="ECO:0007669"/>
    <property type="project" value="UniProtKB-UniRule"/>
</dbReference>
<evidence type="ECO:0000256" key="2">
    <source>
        <dbReference type="ARBA" id="ARBA00022448"/>
    </source>
</evidence>
<keyword evidence="7" id="KW-0288">FMN</keyword>
<dbReference type="GO" id="GO:0010181">
    <property type="term" value="F:FMN binding"/>
    <property type="evidence" value="ECO:0007669"/>
    <property type="project" value="UniProtKB-UniRule"/>
</dbReference>
<dbReference type="AlphaFoldDB" id="A0A367VCV9"/>
<dbReference type="GO" id="GO:0020037">
    <property type="term" value="F:heme binding"/>
    <property type="evidence" value="ECO:0007669"/>
    <property type="project" value="UniProtKB-UniRule"/>
</dbReference>
<protein>
    <recommendedName>
        <fullName evidence="7">Protein-methionine-sulfoxide reductase heme-binding subunit MsrQ</fullName>
    </recommendedName>
    <alternativeName>
        <fullName evidence="7">Flavocytochrome MsrQ</fullName>
    </alternativeName>
</protein>
<dbReference type="PANTHER" id="PTHR36964">
    <property type="entry name" value="PROTEIN-METHIONINE-SULFOXIDE REDUCTASE HEME-BINDING SUBUNIT MSRQ"/>
    <property type="match status" value="1"/>
</dbReference>
<sequence length="293" mass="32467">MYPWLDPSGRFSVFKLAVFIALLVPGIVLLWPVIAEGGATIPVKEAILESGEWTIRILLITLLVTPLRRITRFSKLVQVRRQIGVAAFCYVMVHFALYAISQNLDPVRIASEIALRIYLTIGFVAVVGLAVLTATSTKSAMRKLGAKWGRLHKLVYPIAVLGVVHFFLQSKVDVSEATLMAGLFVGLMLYRFAHWRGWSLRSAVTLSVVAVVAGAVTVGIEYAWYALATGIPAERVVAANLEWMWPLRPAWNVFLAGMFMVVILPFGKDGTMRVFFANLMAVRRLRPQHSRGG</sequence>
<feature type="transmembrane region" description="Helical" evidence="7">
    <location>
        <begin position="154"/>
        <end position="171"/>
    </location>
</feature>
<evidence type="ECO:0000256" key="4">
    <source>
        <dbReference type="ARBA" id="ARBA00022989"/>
    </source>
</evidence>
<dbReference type="InterPro" id="IPR022837">
    <property type="entry name" value="MsrQ-like"/>
</dbReference>
<dbReference type="GO" id="GO:0030091">
    <property type="term" value="P:protein repair"/>
    <property type="evidence" value="ECO:0007669"/>
    <property type="project" value="UniProtKB-UniRule"/>
</dbReference>
<comment type="subcellular location">
    <subcellularLocation>
        <location evidence="7">Cell membrane</location>
        <topology evidence="7">Multi-pass membrane protein</topology>
    </subcellularLocation>
    <subcellularLocation>
        <location evidence="1">Membrane</location>
        <topology evidence="1">Multi-pass membrane protein</topology>
    </subcellularLocation>
</comment>
<keyword evidence="7" id="KW-1003">Cell membrane</keyword>
<comment type="subunit">
    <text evidence="7">Heterodimer of a catalytic subunit (MsrP) and a heme-binding subunit (MsrQ).</text>
</comment>
<evidence type="ECO:0000256" key="7">
    <source>
        <dbReference type="HAMAP-Rule" id="MF_01207"/>
    </source>
</evidence>
<comment type="cofactor">
    <cofactor evidence="7">
        <name>FMN</name>
        <dbReference type="ChEBI" id="CHEBI:58210"/>
    </cofactor>
    <text evidence="7">Binds 1 FMN per subunit.</text>
</comment>
<dbReference type="GO" id="GO:0046872">
    <property type="term" value="F:metal ion binding"/>
    <property type="evidence" value="ECO:0007669"/>
    <property type="project" value="UniProtKB-KW"/>
</dbReference>
<feature type="transmembrane region" description="Helical" evidence="7">
    <location>
        <begin position="53"/>
        <end position="71"/>
    </location>
</feature>
<feature type="transmembrane region" description="Helical" evidence="7">
    <location>
        <begin position="113"/>
        <end position="134"/>
    </location>
</feature>
<comment type="function">
    <text evidence="7">Part of the MsrPQ system that repairs oxidized periplasmic proteins containing methionine sulfoxide residues (Met-O), using respiratory chain electrons. Thus protects these proteins from oxidative-stress damage caused by reactive species of oxygen and chlorine generated by the host defense mechanisms. MsrPQ is essential for the maintenance of envelope integrity under bleach stress, rescuing a wide series of structurally unrelated periplasmic proteins from methionine oxidation. MsrQ provides electrons for reduction to the reductase catalytic subunit MsrP, using the quinone pool of the respiratory chain.</text>
</comment>
<keyword evidence="7" id="KW-0349">Heme</keyword>
<evidence type="ECO:0000256" key="3">
    <source>
        <dbReference type="ARBA" id="ARBA00022692"/>
    </source>
</evidence>
<keyword evidence="7" id="KW-0249">Electron transport</keyword>
<dbReference type="PANTHER" id="PTHR36964:SF1">
    <property type="entry name" value="PROTEIN-METHIONINE-SULFOXIDE REDUCTASE HEME-BINDING SUBUNIT MSRQ"/>
    <property type="match status" value="1"/>
</dbReference>
<accession>A0A367VCV9</accession>
<evidence type="ECO:0000313" key="10">
    <source>
        <dbReference type="Proteomes" id="UP000253061"/>
    </source>
</evidence>
<comment type="cofactor">
    <cofactor evidence="7">
        <name>heme b</name>
        <dbReference type="ChEBI" id="CHEBI:60344"/>
    </cofactor>
    <text evidence="7">Binds 1 heme b (iron(II)-protoporphyrin IX) group per subunit.</text>
</comment>
<feature type="transmembrane region" description="Helical" evidence="7">
    <location>
        <begin position="247"/>
        <end position="266"/>
    </location>
</feature>